<reference evidence="1" key="1">
    <citation type="submission" date="2014-11" db="EMBL/GenBank/DDBJ databases">
        <authorList>
            <person name="Amaro Gonzalez C."/>
        </authorList>
    </citation>
    <scope>NUCLEOTIDE SEQUENCE</scope>
</reference>
<sequence>MPYSAKVGKLSVGEYS</sequence>
<accession>A0A0E9UIN1</accession>
<dbReference type="EMBL" id="GBXM01043457">
    <property type="protein sequence ID" value="JAH65120.1"/>
    <property type="molecule type" value="Transcribed_RNA"/>
</dbReference>
<evidence type="ECO:0000313" key="1">
    <source>
        <dbReference type="EMBL" id="JAH65120.1"/>
    </source>
</evidence>
<organism evidence="1">
    <name type="scientific">Anguilla anguilla</name>
    <name type="common">European freshwater eel</name>
    <name type="synonym">Muraena anguilla</name>
    <dbReference type="NCBI Taxonomy" id="7936"/>
    <lineage>
        <taxon>Eukaryota</taxon>
        <taxon>Metazoa</taxon>
        <taxon>Chordata</taxon>
        <taxon>Craniata</taxon>
        <taxon>Vertebrata</taxon>
        <taxon>Euteleostomi</taxon>
        <taxon>Actinopterygii</taxon>
        <taxon>Neopterygii</taxon>
        <taxon>Teleostei</taxon>
        <taxon>Anguilliformes</taxon>
        <taxon>Anguillidae</taxon>
        <taxon>Anguilla</taxon>
    </lineage>
</organism>
<protein>
    <submittedName>
        <fullName evidence="1">Uncharacterized protein</fullName>
    </submittedName>
</protein>
<name>A0A0E9UIN1_ANGAN</name>
<reference evidence="1" key="2">
    <citation type="journal article" date="2015" name="Fish Shellfish Immunol.">
        <title>Early steps in the European eel (Anguilla anguilla)-Vibrio vulnificus interaction in the gills: Role of the RtxA13 toxin.</title>
        <authorList>
            <person name="Callol A."/>
            <person name="Pajuelo D."/>
            <person name="Ebbesson L."/>
            <person name="Teles M."/>
            <person name="MacKenzie S."/>
            <person name="Amaro C."/>
        </authorList>
    </citation>
    <scope>NUCLEOTIDE SEQUENCE</scope>
</reference>
<proteinExistence type="predicted"/>
<dbReference type="AlphaFoldDB" id="A0A0E9UIN1"/>